<dbReference type="PANTHER" id="PTHR46797">
    <property type="entry name" value="HTH-TYPE TRANSCRIPTIONAL REGULATOR"/>
    <property type="match status" value="1"/>
</dbReference>
<dbReference type="GO" id="GO:0003700">
    <property type="term" value="F:DNA-binding transcription factor activity"/>
    <property type="evidence" value="ECO:0007669"/>
    <property type="project" value="TreeGrafter"/>
</dbReference>
<proteinExistence type="predicted"/>
<keyword evidence="1" id="KW-0805">Transcription regulation</keyword>
<dbReference type="Gene3D" id="2.60.120.10">
    <property type="entry name" value="Jelly Rolls"/>
    <property type="match status" value="1"/>
</dbReference>
<accession>A0AA48HEZ8</accession>
<dbReference type="EMBL" id="AP027081">
    <property type="protein sequence ID" value="BDU77028.1"/>
    <property type="molecule type" value="Genomic_DNA"/>
</dbReference>
<sequence length="188" mass="20448">MAYDPKKLLSTVSRNIVARRKALMWSQQDLADRSKVSRRMIGMIEGGESNVSLATLGHIAAAFNLTFTELVSDGDGDPGRGALPPRGLRLWQGSQAGTRVDLLQSFPASRTVELWRWTIAPGDRYQGEPDLPGYREAVFVIRGELTLELEAGPTVLKAGDSLAFPSDRPYAFTNTGKGALSFILNVVA</sequence>
<dbReference type="InterPro" id="IPR001387">
    <property type="entry name" value="Cro/C1-type_HTH"/>
</dbReference>
<dbReference type="CDD" id="cd00093">
    <property type="entry name" value="HTH_XRE"/>
    <property type="match status" value="1"/>
</dbReference>
<keyword evidence="3" id="KW-0804">Transcription</keyword>
<dbReference type="Gene3D" id="1.10.260.40">
    <property type="entry name" value="lambda repressor-like DNA-binding domains"/>
    <property type="match status" value="1"/>
</dbReference>
<keyword evidence="2" id="KW-0238">DNA-binding</keyword>
<dbReference type="SMART" id="SM00530">
    <property type="entry name" value="HTH_XRE"/>
    <property type="match status" value="1"/>
</dbReference>
<dbReference type="KEGG" id="msea:METESE_19860"/>
<feature type="domain" description="HTH cro/C1-type" evidence="4">
    <location>
        <begin position="16"/>
        <end position="70"/>
    </location>
</feature>
<dbReference type="GO" id="GO:0003677">
    <property type="term" value="F:DNA binding"/>
    <property type="evidence" value="ECO:0007669"/>
    <property type="project" value="UniProtKB-KW"/>
</dbReference>
<dbReference type="SUPFAM" id="SSF47413">
    <property type="entry name" value="lambda repressor-like DNA-binding domains"/>
    <property type="match status" value="1"/>
</dbReference>
<dbReference type="InterPro" id="IPR010982">
    <property type="entry name" value="Lambda_DNA-bd_dom_sf"/>
</dbReference>
<dbReference type="InterPro" id="IPR014710">
    <property type="entry name" value="RmlC-like_jellyroll"/>
</dbReference>
<evidence type="ECO:0000259" key="4">
    <source>
        <dbReference type="PROSITE" id="PS50943"/>
    </source>
</evidence>
<evidence type="ECO:0000313" key="6">
    <source>
        <dbReference type="Proteomes" id="UP001228113"/>
    </source>
</evidence>
<reference evidence="5" key="1">
    <citation type="journal article" date="2023" name="Int. J. Syst. Evol. Microbiol.">
        <title>Mesoterricola silvestris gen. nov., sp. nov., Mesoterricola sediminis sp. nov., Geothrix oryzae sp. nov., Geothrix edaphica sp. nov., Geothrix rubra sp. nov., and Geothrix limicola sp. nov., six novel members of Acidobacteriota isolated from soils.</title>
        <authorList>
            <person name="Itoh H."/>
            <person name="Sugisawa Y."/>
            <person name="Mise K."/>
            <person name="Xu Z."/>
            <person name="Kuniyasu M."/>
            <person name="Ushijima N."/>
            <person name="Kawano K."/>
            <person name="Kobayashi E."/>
            <person name="Shiratori Y."/>
            <person name="Masuda Y."/>
            <person name="Senoo K."/>
        </authorList>
    </citation>
    <scope>NUCLEOTIDE SEQUENCE</scope>
    <source>
        <strain evidence="5">W786</strain>
    </source>
</reference>
<dbReference type="PANTHER" id="PTHR46797:SF23">
    <property type="entry name" value="HTH-TYPE TRANSCRIPTIONAL REGULATOR SUTR"/>
    <property type="match status" value="1"/>
</dbReference>
<dbReference type="InterPro" id="IPR013096">
    <property type="entry name" value="Cupin_2"/>
</dbReference>
<protein>
    <submittedName>
        <fullName evidence="5">Cro/Cl family transcriptional regulator</fullName>
    </submittedName>
</protein>
<evidence type="ECO:0000256" key="1">
    <source>
        <dbReference type="ARBA" id="ARBA00023015"/>
    </source>
</evidence>
<dbReference type="InterPro" id="IPR050807">
    <property type="entry name" value="TransReg_Diox_bact_type"/>
</dbReference>
<evidence type="ECO:0000313" key="5">
    <source>
        <dbReference type="EMBL" id="BDU77028.1"/>
    </source>
</evidence>
<dbReference type="AlphaFoldDB" id="A0AA48HEZ8"/>
<dbReference type="RefSeq" id="WP_243335271.1">
    <property type="nucleotide sequence ID" value="NZ_AP027081.1"/>
</dbReference>
<organism evidence="5 6">
    <name type="scientific">Mesoterricola sediminis</name>
    <dbReference type="NCBI Taxonomy" id="2927980"/>
    <lineage>
        <taxon>Bacteria</taxon>
        <taxon>Pseudomonadati</taxon>
        <taxon>Acidobacteriota</taxon>
        <taxon>Holophagae</taxon>
        <taxon>Holophagales</taxon>
        <taxon>Holophagaceae</taxon>
        <taxon>Mesoterricola</taxon>
    </lineage>
</organism>
<dbReference type="InterPro" id="IPR011051">
    <property type="entry name" value="RmlC_Cupin_sf"/>
</dbReference>
<dbReference type="Proteomes" id="UP001228113">
    <property type="component" value="Chromosome"/>
</dbReference>
<dbReference type="Pfam" id="PF01381">
    <property type="entry name" value="HTH_3"/>
    <property type="match status" value="1"/>
</dbReference>
<dbReference type="SUPFAM" id="SSF51182">
    <property type="entry name" value="RmlC-like cupins"/>
    <property type="match status" value="1"/>
</dbReference>
<evidence type="ECO:0000256" key="3">
    <source>
        <dbReference type="ARBA" id="ARBA00023163"/>
    </source>
</evidence>
<dbReference type="CDD" id="cd02209">
    <property type="entry name" value="cupin_XRE_C"/>
    <property type="match status" value="1"/>
</dbReference>
<name>A0AA48HEZ8_9BACT</name>
<evidence type="ECO:0000256" key="2">
    <source>
        <dbReference type="ARBA" id="ARBA00023125"/>
    </source>
</evidence>
<dbReference type="Pfam" id="PF07883">
    <property type="entry name" value="Cupin_2"/>
    <property type="match status" value="1"/>
</dbReference>
<gene>
    <name evidence="5" type="ORF">METESE_19860</name>
</gene>
<dbReference type="PROSITE" id="PS50943">
    <property type="entry name" value="HTH_CROC1"/>
    <property type="match status" value="1"/>
</dbReference>
<keyword evidence="6" id="KW-1185">Reference proteome</keyword>
<dbReference type="GO" id="GO:0005829">
    <property type="term" value="C:cytosol"/>
    <property type="evidence" value="ECO:0007669"/>
    <property type="project" value="TreeGrafter"/>
</dbReference>